<organism evidence="3 4">
    <name type="scientific">Flavobacterium cerinum</name>
    <dbReference type="NCBI Taxonomy" id="2502784"/>
    <lineage>
        <taxon>Bacteria</taxon>
        <taxon>Pseudomonadati</taxon>
        <taxon>Bacteroidota</taxon>
        <taxon>Flavobacteriia</taxon>
        <taxon>Flavobacteriales</taxon>
        <taxon>Flavobacteriaceae</taxon>
        <taxon>Flavobacterium</taxon>
    </lineage>
</organism>
<dbReference type="InterPro" id="IPR036291">
    <property type="entry name" value="NAD(P)-bd_dom_sf"/>
</dbReference>
<name>A0ABY5IML0_9FLAO</name>
<dbReference type="RefSeq" id="WP_256549753.1">
    <property type="nucleotide sequence ID" value="NZ_CP101751.1"/>
</dbReference>
<gene>
    <name evidence="3" type="ORF">NOX80_10610</name>
</gene>
<proteinExistence type="inferred from homology"/>
<dbReference type="InterPro" id="IPR002347">
    <property type="entry name" value="SDR_fam"/>
</dbReference>
<evidence type="ECO:0000313" key="4">
    <source>
        <dbReference type="Proteomes" id="UP001059844"/>
    </source>
</evidence>
<dbReference type="Gene3D" id="3.40.50.720">
    <property type="entry name" value="NAD(P)-binding Rossmann-like Domain"/>
    <property type="match status" value="1"/>
</dbReference>
<accession>A0ABY5IML0</accession>
<dbReference type="PANTHER" id="PTHR44196">
    <property type="entry name" value="DEHYDROGENASE/REDUCTASE SDR FAMILY MEMBER 7B"/>
    <property type="match status" value="1"/>
</dbReference>
<sequence length="234" mass="25839">MKKAVIIGATSGIGKELALLLAKKGYCIGITGRRQKLLESVKSENPDAFEIMPMDITDIPALQEKLELLVRKLGGLDLLIISSGTGELNPDLNFEPEQRTINTNVSGFTYIADWAFHYFMKQHSGHLVGISSLAGLLSSEIAPAYNASKAYQINYMSGLRQKARKLKSGILVTDIRPGFVDTAMAKGEGQFWVAPTEKAAKQIYTAITKKRKVAYITKRWGWIALLLKIGRFGY</sequence>
<evidence type="ECO:0000256" key="1">
    <source>
        <dbReference type="ARBA" id="ARBA00006484"/>
    </source>
</evidence>
<dbReference type="PANTHER" id="PTHR44196:SF3">
    <property type="entry name" value="SHORT CHAIN DEHYDROGENASE FAMILY PROTEIN"/>
    <property type="match status" value="1"/>
</dbReference>
<dbReference type="SUPFAM" id="SSF51735">
    <property type="entry name" value="NAD(P)-binding Rossmann-fold domains"/>
    <property type="match status" value="1"/>
</dbReference>
<comment type="similarity">
    <text evidence="1">Belongs to the short-chain dehydrogenases/reductases (SDR) family.</text>
</comment>
<reference evidence="3" key="1">
    <citation type="submission" date="2022-07" db="EMBL/GenBank/DDBJ databases">
        <title>Isolation, identification, and degradation of a PFOSA degrading strain from sewage treatment plant.</title>
        <authorList>
            <person name="Zhang L."/>
            <person name="Huo Y."/>
        </authorList>
    </citation>
    <scope>NUCLEOTIDE SEQUENCE</scope>
    <source>
        <strain evidence="3">C1</strain>
    </source>
</reference>
<dbReference type="Proteomes" id="UP001059844">
    <property type="component" value="Chromosome"/>
</dbReference>
<evidence type="ECO:0000256" key="2">
    <source>
        <dbReference type="ARBA" id="ARBA00023002"/>
    </source>
</evidence>
<keyword evidence="4" id="KW-1185">Reference proteome</keyword>
<dbReference type="Pfam" id="PF00106">
    <property type="entry name" value="adh_short"/>
    <property type="match status" value="1"/>
</dbReference>
<evidence type="ECO:0000313" key="3">
    <source>
        <dbReference type="EMBL" id="UUC44083.1"/>
    </source>
</evidence>
<protein>
    <submittedName>
        <fullName evidence="3">SDR family NAD(P)-dependent oxidoreductase</fullName>
    </submittedName>
</protein>
<keyword evidence="2" id="KW-0560">Oxidoreductase</keyword>
<dbReference type="EMBL" id="CP101751">
    <property type="protein sequence ID" value="UUC44083.1"/>
    <property type="molecule type" value="Genomic_DNA"/>
</dbReference>
<dbReference type="PRINTS" id="PR00081">
    <property type="entry name" value="GDHRDH"/>
</dbReference>